<dbReference type="GO" id="GO:0005524">
    <property type="term" value="F:ATP binding"/>
    <property type="evidence" value="ECO:0007669"/>
    <property type="project" value="UniProtKB-KW"/>
</dbReference>
<evidence type="ECO:0000256" key="2">
    <source>
        <dbReference type="ARBA" id="ARBA00022741"/>
    </source>
</evidence>
<keyword evidence="2" id="KW-0547">Nucleotide-binding</keyword>
<evidence type="ECO:0000256" key="1">
    <source>
        <dbReference type="ARBA" id="ARBA00022679"/>
    </source>
</evidence>
<dbReference type="GO" id="GO:0005886">
    <property type="term" value="C:plasma membrane"/>
    <property type="evidence" value="ECO:0007669"/>
    <property type="project" value="TreeGrafter"/>
</dbReference>
<evidence type="ECO:0000256" key="3">
    <source>
        <dbReference type="ARBA" id="ARBA00022777"/>
    </source>
</evidence>
<dbReference type="SMART" id="SM00046">
    <property type="entry name" value="DAGKc"/>
    <property type="match status" value="1"/>
</dbReference>
<organism evidence="6 7">
    <name type="scientific">Horticoccus luteus</name>
    <dbReference type="NCBI Taxonomy" id="2862869"/>
    <lineage>
        <taxon>Bacteria</taxon>
        <taxon>Pseudomonadati</taxon>
        <taxon>Verrucomicrobiota</taxon>
        <taxon>Opitutia</taxon>
        <taxon>Opitutales</taxon>
        <taxon>Opitutaceae</taxon>
        <taxon>Horticoccus</taxon>
    </lineage>
</organism>
<dbReference type="InterPro" id="IPR017438">
    <property type="entry name" value="ATP-NAD_kinase_N"/>
</dbReference>
<dbReference type="GO" id="GO:0016301">
    <property type="term" value="F:kinase activity"/>
    <property type="evidence" value="ECO:0007669"/>
    <property type="project" value="UniProtKB-KW"/>
</dbReference>
<keyword evidence="1" id="KW-0808">Transferase</keyword>
<dbReference type="AlphaFoldDB" id="A0A8F9XG95"/>
<sequence>MKLRFILNPRSGANLRTPHLAADLAAYVRAHSLDADIALTTARHHAIELARTAAAQGCERIVAVGGDGTVNEVAQGLLGTSAALAIIARGSGNGLARHLGLPRALPAALALATDAAAPILPIDTGLADGHLFLTAMGVGFDADIVHEFNEHPRRGLTAYVTTTLATWRRRPTLHCSISTGAATFALDALLIGVLNADQYGNNARLAPGARVDDGLLNLVAVRPVGSVAAVLLASRLFLGGFDRSAHVVHLRAPRFIIERDAPGLLHTDGETHPAGPRVEVAVTPRSLRVVVPVRTA</sequence>
<accession>A0A8F9XG95</accession>
<evidence type="ECO:0000256" key="4">
    <source>
        <dbReference type="ARBA" id="ARBA00022840"/>
    </source>
</evidence>
<dbReference type="Pfam" id="PF19279">
    <property type="entry name" value="YegS_C"/>
    <property type="match status" value="1"/>
</dbReference>
<dbReference type="PANTHER" id="PTHR12358">
    <property type="entry name" value="SPHINGOSINE KINASE"/>
    <property type="match status" value="1"/>
</dbReference>
<keyword evidence="7" id="KW-1185">Reference proteome</keyword>
<dbReference type="InterPro" id="IPR045540">
    <property type="entry name" value="YegS/DAGK_C"/>
</dbReference>
<dbReference type="PANTHER" id="PTHR12358:SF106">
    <property type="entry name" value="LIPID KINASE YEGS"/>
    <property type="match status" value="1"/>
</dbReference>
<name>A0A8F9XG95_9BACT</name>
<evidence type="ECO:0000259" key="5">
    <source>
        <dbReference type="PROSITE" id="PS50146"/>
    </source>
</evidence>
<dbReference type="Proteomes" id="UP000825051">
    <property type="component" value="Chromosome"/>
</dbReference>
<protein>
    <submittedName>
        <fullName evidence="6">Diacylglycerol kinase family lipid kinase</fullName>
    </submittedName>
</protein>
<dbReference type="KEGG" id="ole:K0B96_11725"/>
<feature type="domain" description="DAGKc" evidence="5">
    <location>
        <begin position="1"/>
        <end position="131"/>
    </location>
</feature>
<reference evidence="6" key="1">
    <citation type="submission" date="2021-08" db="EMBL/GenBank/DDBJ databases">
        <title>Genome of a novel bacterium of the phylum Verrucomicrobia, Oleiharenicola sp. KSB-15.</title>
        <authorList>
            <person name="Chung J.-H."/>
            <person name="Ahn J.-H."/>
            <person name="Yoon Y."/>
            <person name="Kim D.-Y."/>
            <person name="An S.-H."/>
            <person name="Park I."/>
            <person name="Yeon J."/>
        </authorList>
    </citation>
    <scope>NUCLEOTIDE SEQUENCE</scope>
    <source>
        <strain evidence="6">KSB-15</strain>
    </source>
</reference>
<evidence type="ECO:0000313" key="6">
    <source>
        <dbReference type="EMBL" id="QYM77980.1"/>
    </source>
</evidence>
<dbReference type="Gene3D" id="3.40.50.10330">
    <property type="entry name" value="Probable inorganic polyphosphate/atp-NAD kinase, domain 1"/>
    <property type="match status" value="1"/>
</dbReference>
<keyword evidence="4" id="KW-0067">ATP-binding</keyword>
<dbReference type="SUPFAM" id="SSF111331">
    <property type="entry name" value="NAD kinase/diacylglycerol kinase-like"/>
    <property type="match status" value="1"/>
</dbReference>
<dbReference type="Gene3D" id="2.60.200.40">
    <property type="match status" value="1"/>
</dbReference>
<dbReference type="PROSITE" id="PS50146">
    <property type="entry name" value="DAGK"/>
    <property type="match status" value="1"/>
</dbReference>
<dbReference type="Pfam" id="PF00781">
    <property type="entry name" value="DAGK_cat"/>
    <property type="match status" value="1"/>
</dbReference>
<dbReference type="RefSeq" id="WP_220161084.1">
    <property type="nucleotide sequence ID" value="NZ_CP080507.1"/>
</dbReference>
<gene>
    <name evidence="6" type="ORF">K0B96_11725</name>
</gene>
<proteinExistence type="predicted"/>
<evidence type="ECO:0000313" key="7">
    <source>
        <dbReference type="Proteomes" id="UP000825051"/>
    </source>
</evidence>
<dbReference type="EMBL" id="CP080507">
    <property type="protein sequence ID" value="QYM77980.1"/>
    <property type="molecule type" value="Genomic_DNA"/>
</dbReference>
<dbReference type="InterPro" id="IPR050187">
    <property type="entry name" value="Lipid_Phosphate_FormReg"/>
</dbReference>
<dbReference type="InterPro" id="IPR001206">
    <property type="entry name" value="Diacylglycerol_kinase_cat_dom"/>
</dbReference>
<keyword evidence="3 6" id="KW-0418">Kinase</keyword>
<dbReference type="InterPro" id="IPR016064">
    <property type="entry name" value="NAD/diacylglycerol_kinase_sf"/>
</dbReference>